<dbReference type="PANTHER" id="PTHR45871:SF1">
    <property type="entry name" value="PHOSPHATIDYLINOSITOL N-ACETYLGLUCOSAMINYLTRANSFERASE SUBUNIT A"/>
    <property type="match status" value="1"/>
</dbReference>
<sequence length="132" mass="15216">MAWQRHYQIRQFYTWNDVAQRTEVAYYAAMSRPRITAKDAIVAAYERLGPVCGIIMAIGWMIEWFLIILLEWFKPSNTVGRVPHFLTTPSQLEVWNRMDTSPYGEGETEATPDSGTGEVCCQSTTCHHPHFM</sequence>
<protein>
    <submittedName>
        <fullName evidence="4">Anoctamin</fullName>
    </submittedName>
</protein>
<gene>
    <name evidence="2" type="ORF">TTAC_LOCUS5397</name>
</gene>
<dbReference type="GO" id="GO:0017176">
    <property type="term" value="F:phosphatidylinositol N-acetylglucosaminyltransferase activity"/>
    <property type="evidence" value="ECO:0007669"/>
    <property type="project" value="TreeGrafter"/>
</dbReference>
<keyword evidence="1" id="KW-0472">Membrane</keyword>
<evidence type="ECO:0000313" key="2">
    <source>
        <dbReference type="EMBL" id="VDM26888.1"/>
    </source>
</evidence>
<accession>A0A0R3WXC1</accession>
<dbReference type="AlphaFoldDB" id="A0A0R3WXC1"/>
<dbReference type="GO" id="GO:0000506">
    <property type="term" value="C:glycosylphosphatidylinositol-N-acetylglucosaminyltransferase (GPI-GnT) complex"/>
    <property type="evidence" value="ECO:0007669"/>
    <property type="project" value="TreeGrafter"/>
</dbReference>
<reference evidence="4" key="1">
    <citation type="submission" date="2017-02" db="UniProtKB">
        <authorList>
            <consortium name="WormBaseParasite"/>
        </authorList>
    </citation>
    <scope>IDENTIFICATION</scope>
</reference>
<dbReference type="Proteomes" id="UP000274429">
    <property type="component" value="Unassembled WGS sequence"/>
</dbReference>
<keyword evidence="1" id="KW-1133">Transmembrane helix</keyword>
<dbReference type="PANTHER" id="PTHR45871">
    <property type="entry name" value="N-ACETYLGLUCOSAMINYL-PHOSPHATIDYLINOSITOL BIOSYNTHETIC PROTEIN"/>
    <property type="match status" value="1"/>
</dbReference>
<feature type="transmembrane region" description="Helical" evidence="1">
    <location>
        <begin position="48"/>
        <end position="73"/>
    </location>
</feature>
<reference evidence="2 3" key="2">
    <citation type="submission" date="2018-11" db="EMBL/GenBank/DDBJ databases">
        <authorList>
            <consortium name="Pathogen Informatics"/>
        </authorList>
    </citation>
    <scope>NUCLEOTIDE SEQUENCE [LARGE SCALE GENOMIC DNA]</scope>
</reference>
<dbReference type="WBParaSite" id="TTAC_0000541101-mRNA-1">
    <property type="protein sequence ID" value="TTAC_0000541101-mRNA-1"/>
    <property type="gene ID" value="TTAC_0000541101"/>
</dbReference>
<organism evidence="4">
    <name type="scientific">Hydatigena taeniaeformis</name>
    <name type="common">Feline tapeworm</name>
    <name type="synonym">Taenia taeniaeformis</name>
    <dbReference type="NCBI Taxonomy" id="6205"/>
    <lineage>
        <taxon>Eukaryota</taxon>
        <taxon>Metazoa</taxon>
        <taxon>Spiralia</taxon>
        <taxon>Lophotrochozoa</taxon>
        <taxon>Platyhelminthes</taxon>
        <taxon>Cestoda</taxon>
        <taxon>Eucestoda</taxon>
        <taxon>Cyclophyllidea</taxon>
        <taxon>Taeniidae</taxon>
        <taxon>Hydatigera</taxon>
    </lineage>
</organism>
<proteinExistence type="predicted"/>
<keyword evidence="1" id="KW-0812">Transmembrane</keyword>
<dbReference type="OrthoDB" id="734129at2759"/>
<evidence type="ECO:0000256" key="1">
    <source>
        <dbReference type="SAM" id="Phobius"/>
    </source>
</evidence>
<dbReference type="STRING" id="6205.A0A0R3WXC1"/>
<dbReference type="EMBL" id="UYWX01007340">
    <property type="protein sequence ID" value="VDM26888.1"/>
    <property type="molecule type" value="Genomic_DNA"/>
</dbReference>
<name>A0A0R3WXC1_HYDTA</name>
<keyword evidence="3" id="KW-1185">Reference proteome</keyword>
<evidence type="ECO:0000313" key="4">
    <source>
        <dbReference type="WBParaSite" id="TTAC_0000541101-mRNA-1"/>
    </source>
</evidence>
<dbReference type="GO" id="GO:0006506">
    <property type="term" value="P:GPI anchor biosynthetic process"/>
    <property type="evidence" value="ECO:0007669"/>
    <property type="project" value="TreeGrafter"/>
</dbReference>
<evidence type="ECO:0000313" key="3">
    <source>
        <dbReference type="Proteomes" id="UP000274429"/>
    </source>
</evidence>